<dbReference type="Proteomes" id="UP000005713">
    <property type="component" value="Unassembled WGS sequence"/>
</dbReference>
<dbReference type="eggNOG" id="ENOG5032U4X">
    <property type="taxonomic scope" value="Bacteria"/>
</dbReference>
<organism evidence="2 3">
    <name type="scientific">Sagittula stellata (strain ATCC 700073 / DSM 11524 / E-37)</name>
    <dbReference type="NCBI Taxonomy" id="388399"/>
    <lineage>
        <taxon>Bacteria</taxon>
        <taxon>Pseudomonadati</taxon>
        <taxon>Pseudomonadota</taxon>
        <taxon>Alphaproteobacteria</taxon>
        <taxon>Rhodobacterales</taxon>
        <taxon>Roseobacteraceae</taxon>
        <taxon>Sagittula</taxon>
    </lineage>
</organism>
<reference evidence="2 3" key="1">
    <citation type="submission" date="2006-06" db="EMBL/GenBank/DDBJ databases">
        <authorList>
            <person name="Moran M.A."/>
            <person name="Ferriera S."/>
            <person name="Johnson J."/>
            <person name="Kravitz S."/>
            <person name="Beeson K."/>
            <person name="Sutton G."/>
            <person name="Rogers Y.-H."/>
            <person name="Friedman R."/>
            <person name="Frazier M."/>
            <person name="Venter J.C."/>
        </authorList>
    </citation>
    <scope>NUCLEOTIDE SEQUENCE [LARGE SCALE GENOMIC DNA]</scope>
    <source>
        <strain evidence="2 3">E-37</strain>
    </source>
</reference>
<keyword evidence="3" id="KW-1185">Reference proteome</keyword>
<comment type="caution">
    <text evidence="2">The sequence shown here is derived from an EMBL/GenBank/DDBJ whole genome shotgun (WGS) entry which is preliminary data.</text>
</comment>
<evidence type="ECO:0000313" key="2">
    <source>
        <dbReference type="EMBL" id="EBA08082.1"/>
    </source>
</evidence>
<sequence>MMHIFWAVLAALFMAQGAAADSCWDHNGSVMRLTAAGAQRTFLYERPRTGVARAGVGTGTWLFSGTKTGDWYSGTARVFSSQCAPLEYRVEGPVLQNPLRVEMRGSRQIHDNCVPTGRWTEDVLVFSYLYGC</sequence>
<dbReference type="RefSeq" id="WP_005858867.1">
    <property type="nucleotide sequence ID" value="NZ_CP155729.1"/>
</dbReference>
<dbReference type="AlphaFoldDB" id="A3K3G8"/>
<evidence type="ECO:0000256" key="1">
    <source>
        <dbReference type="SAM" id="SignalP"/>
    </source>
</evidence>
<keyword evidence="1" id="KW-0732">Signal</keyword>
<dbReference type="OrthoDB" id="8611435at2"/>
<feature type="chain" id="PRO_5002654323" evidence="1">
    <location>
        <begin position="21"/>
        <end position="132"/>
    </location>
</feature>
<protein>
    <submittedName>
        <fullName evidence="2">Uncharacterized protein</fullName>
    </submittedName>
</protein>
<accession>A3K3G8</accession>
<gene>
    <name evidence="2" type="ORF">SSE37_11079</name>
</gene>
<dbReference type="EMBL" id="AAYA01000006">
    <property type="protein sequence ID" value="EBA08082.1"/>
    <property type="molecule type" value="Genomic_DNA"/>
</dbReference>
<feature type="signal peptide" evidence="1">
    <location>
        <begin position="1"/>
        <end position="20"/>
    </location>
</feature>
<proteinExistence type="predicted"/>
<name>A3K3G8_SAGS3</name>
<evidence type="ECO:0000313" key="3">
    <source>
        <dbReference type="Proteomes" id="UP000005713"/>
    </source>
</evidence>